<protein>
    <submittedName>
        <fullName evidence="1">Uncharacterized protein</fullName>
    </submittedName>
</protein>
<dbReference type="EMBL" id="KZ819188">
    <property type="protein sequence ID" value="PWZ03401.1"/>
    <property type="molecule type" value="Genomic_DNA"/>
</dbReference>
<dbReference type="InParanoid" id="A0A317Y1G8"/>
<reference evidence="1 2" key="1">
    <citation type="journal article" date="2018" name="Mol. Biol. Evol.">
        <title>Broad Genomic Sampling Reveals a Smut Pathogenic Ancestry of the Fungal Clade Ustilaginomycotina.</title>
        <authorList>
            <person name="Kijpornyongpan T."/>
            <person name="Mondo S.J."/>
            <person name="Barry K."/>
            <person name="Sandor L."/>
            <person name="Lee J."/>
            <person name="Lipzen A."/>
            <person name="Pangilinan J."/>
            <person name="LaButti K."/>
            <person name="Hainaut M."/>
            <person name="Henrissat B."/>
            <person name="Grigoriev I.V."/>
            <person name="Spatafora J.W."/>
            <person name="Aime M.C."/>
        </authorList>
    </citation>
    <scope>NUCLEOTIDE SEQUENCE [LARGE SCALE GENOMIC DNA]</scope>
    <source>
        <strain evidence="1 2">MCA 3645</strain>
    </source>
</reference>
<proteinExistence type="predicted"/>
<gene>
    <name evidence="1" type="ORF">BCV70DRAFT_170105</name>
</gene>
<dbReference type="AlphaFoldDB" id="A0A317Y1G8"/>
<dbReference type="Proteomes" id="UP000246740">
    <property type="component" value="Unassembled WGS sequence"/>
</dbReference>
<evidence type="ECO:0000313" key="2">
    <source>
        <dbReference type="Proteomes" id="UP000246740"/>
    </source>
</evidence>
<organism evidence="1 2">
    <name type="scientific">Testicularia cyperi</name>
    <dbReference type="NCBI Taxonomy" id="1882483"/>
    <lineage>
        <taxon>Eukaryota</taxon>
        <taxon>Fungi</taxon>
        <taxon>Dikarya</taxon>
        <taxon>Basidiomycota</taxon>
        <taxon>Ustilaginomycotina</taxon>
        <taxon>Ustilaginomycetes</taxon>
        <taxon>Ustilaginales</taxon>
        <taxon>Anthracoideaceae</taxon>
        <taxon>Testicularia</taxon>
    </lineage>
</organism>
<keyword evidence="2" id="KW-1185">Reference proteome</keyword>
<accession>A0A317Y1G8</accession>
<sequence length="125" mass="13539">MTEACRASLCSPTLPLSFAALCLERLYHVLFLVPCARLVVPCPNSLSFQICLFILVSSPFFSFSFSSSLSLLSFSPLEVSPARSLYAANSLSSEKNFSPFSPGFSAIGVLFCDCSKSCICPQRSE</sequence>
<evidence type="ECO:0000313" key="1">
    <source>
        <dbReference type="EMBL" id="PWZ03401.1"/>
    </source>
</evidence>
<name>A0A317Y1G8_9BASI</name>